<dbReference type="Proteomes" id="UP001200537">
    <property type="component" value="Unassembled WGS sequence"/>
</dbReference>
<comment type="caution">
    <text evidence="1">The sequence shown here is derived from an EMBL/GenBank/DDBJ whole genome shotgun (WGS) entry which is preliminary data.</text>
</comment>
<dbReference type="AlphaFoldDB" id="A0AAJ1BAX9"/>
<reference evidence="1" key="1">
    <citation type="submission" date="2022-01" db="EMBL/GenBank/DDBJ databases">
        <title>Collection of gut derived symbiotic bacterial strains cultured from healthy donors.</title>
        <authorList>
            <person name="Lin H."/>
            <person name="Kohout C."/>
            <person name="Waligurski E."/>
            <person name="Pamer E.G."/>
        </authorList>
    </citation>
    <scope>NUCLEOTIDE SEQUENCE</scope>
    <source>
        <strain evidence="1">DFI.7.46</strain>
    </source>
</reference>
<proteinExistence type="predicted"/>
<organism evidence="1 2">
    <name type="scientific">Varibaculum cambriense</name>
    <dbReference type="NCBI Taxonomy" id="184870"/>
    <lineage>
        <taxon>Bacteria</taxon>
        <taxon>Bacillati</taxon>
        <taxon>Actinomycetota</taxon>
        <taxon>Actinomycetes</taxon>
        <taxon>Actinomycetales</taxon>
        <taxon>Actinomycetaceae</taxon>
        <taxon>Varibaculum</taxon>
    </lineage>
</organism>
<accession>A0AAJ1BAX9</accession>
<gene>
    <name evidence="1" type="ORF">L0M99_03500</name>
</gene>
<evidence type="ECO:0000313" key="2">
    <source>
        <dbReference type="Proteomes" id="UP001200537"/>
    </source>
</evidence>
<evidence type="ECO:0000313" key="1">
    <source>
        <dbReference type="EMBL" id="MCG4617565.1"/>
    </source>
</evidence>
<protein>
    <submittedName>
        <fullName evidence="1">Uncharacterized protein</fullName>
    </submittedName>
</protein>
<sequence>MQGTLFDTADTDLASTGYSGEQLAGVDRDALGNLAFLYTASEKGNSSGIRFAATIEDAQKWCSSPVSRGQLHGVRWAYFWTSAANYINCHWDIKDARLDLKGFTDSGEWDERIAATGCKKIALWELPSVLSKAGIEVLNAPAKPGRFPLG</sequence>
<dbReference type="RefSeq" id="WP_238127795.1">
    <property type="nucleotide sequence ID" value="NZ_JAKNHJ010000005.1"/>
</dbReference>
<name>A0AAJ1BAX9_9ACTO</name>
<dbReference type="EMBL" id="JAKNHJ010000005">
    <property type="protein sequence ID" value="MCG4617565.1"/>
    <property type="molecule type" value="Genomic_DNA"/>
</dbReference>